<comment type="subcellular location">
    <subcellularLocation>
        <location evidence="1">Cell membrane</location>
        <topology evidence="1">Multi-pass membrane protein</topology>
    </subcellularLocation>
</comment>
<keyword evidence="2" id="KW-1003">Cell membrane</keyword>
<comment type="similarity">
    <text evidence="6">Belongs to the ThrE exporter (TC 2.A.79) family.</text>
</comment>
<feature type="transmembrane region" description="Helical" evidence="7">
    <location>
        <begin position="164"/>
        <end position="182"/>
    </location>
</feature>
<evidence type="ECO:0000313" key="9">
    <source>
        <dbReference type="EMBL" id="XDK32634.1"/>
    </source>
</evidence>
<feature type="domain" description="Threonine/serine exporter-like N-terminal" evidence="8">
    <location>
        <begin position="10"/>
        <end position="246"/>
    </location>
</feature>
<evidence type="ECO:0000259" key="8">
    <source>
        <dbReference type="Pfam" id="PF06738"/>
    </source>
</evidence>
<dbReference type="PANTHER" id="PTHR34390:SF2">
    <property type="entry name" value="SUCCINATE TRANSPORTER SUBUNIT YJJP-RELATED"/>
    <property type="match status" value="1"/>
</dbReference>
<dbReference type="Pfam" id="PF06738">
    <property type="entry name" value="ThrE"/>
    <property type="match status" value="1"/>
</dbReference>
<keyword evidence="4 7" id="KW-1133">Transmembrane helix</keyword>
<organism evidence="9">
    <name type="scientific">Ornithinibacillus sp. 4-3</name>
    <dbReference type="NCBI Taxonomy" id="3231488"/>
    <lineage>
        <taxon>Bacteria</taxon>
        <taxon>Bacillati</taxon>
        <taxon>Bacillota</taxon>
        <taxon>Bacilli</taxon>
        <taxon>Bacillales</taxon>
        <taxon>Bacillaceae</taxon>
        <taxon>Ornithinibacillus</taxon>
    </lineage>
</organism>
<evidence type="ECO:0000256" key="3">
    <source>
        <dbReference type="ARBA" id="ARBA00022692"/>
    </source>
</evidence>
<name>A0AB39HKH6_9BACI</name>
<keyword evidence="5 7" id="KW-0472">Membrane</keyword>
<dbReference type="InterPro" id="IPR050539">
    <property type="entry name" value="ThrE_Dicarb/AminoAcid_Exp"/>
</dbReference>
<dbReference type="InterPro" id="IPR010619">
    <property type="entry name" value="ThrE-like_N"/>
</dbReference>
<evidence type="ECO:0000256" key="2">
    <source>
        <dbReference type="ARBA" id="ARBA00022475"/>
    </source>
</evidence>
<dbReference type="GO" id="GO:0015744">
    <property type="term" value="P:succinate transport"/>
    <property type="evidence" value="ECO:0007669"/>
    <property type="project" value="TreeGrafter"/>
</dbReference>
<dbReference type="RefSeq" id="WP_368653322.1">
    <property type="nucleotide sequence ID" value="NZ_CP162599.1"/>
</dbReference>
<evidence type="ECO:0000256" key="4">
    <source>
        <dbReference type="ARBA" id="ARBA00022989"/>
    </source>
</evidence>
<evidence type="ECO:0000256" key="1">
    <source>
        <dbReference type="ARBA" id="ARBA00004651"/>
    </source>
</evidence>
<dbReference type="PANTHER" id="PTHR34390">
    <property type="entry name" value="UPF0442 PROTEIN YJJB-RELATED"/>
    <property type="match status" value="1"/>
</dbReference>
<dbReference type="EMBL" id="CP162599">
    <property type="protein sequence ID" value="XDK32634.1"/>
    <property type="molecule type" value="Genomic_DNA"/>
</dbReference>
<protein>
    <submittedName>
        <fullName evidence="9">Threonine/serine exporter family protein</fullName>
    </submittedName>
</protein>
<feature type="transmembrane region" description="Helical" evidence="7">
    <location>
        <begin position="115"/>
        <end position="133"/>
    </location>
</feature>
<dbReference type="GO" id="GO:0022857">
    <property type="term" value="F:transmembrane transporter activity"/>
    <property type="evidence" value="ECO:0007669"/>
    <property type="project" value="InterPro"/>
</dbReference>
<keyword evidence="3 7" id="KW-0812">Transmembrane</keyword>
<reference evidence="9" key="1">
    <citation type="submission" date="2024-07" db="EMBL/GenBank/DDBJ databases">
        <title>Halotolerant mesophilic bacterium Ornithinibacillus sp. 4-3, sp. nov., isolated from soil.</title>
        <authorList>
            <person name="Sidarenka A.V."/>
            <person name="Guliayeva D.E."/>
            <person name="Leanovich S.I."/>
            <person name="Hileuskaya K.S."/>
            <person name="Akhremchuk A.E."/>
            <person name="Sikolenko M.A."/>
            <person name="Valentovich L.N."/>
        </authorList>
    </citation>
    <scope>NUCLEOTIDE SEQUENCE</scope>
    <source>
        <strain evidence="9">4-3</strain>
    </source>
</reference>
<accession>A0AB39HKH6</accession>
<gene>
    <name evidence="9" type="ORF">AB4Y30_16750</name>
</gene>
<dbReference type="AlphaFoldDB" id="A0AB39HKH6"/>
<proteinExistence type="inferred from homology"/>
<evidence type="ECO:0000256" key="6">
    <source>
        <dbReference type="ARBA" id="ARBA00034125"/>
    </source>
</evidence>
<feature type="transmembrane region" description="Helical" evidence="7">
    <location>
        <begin position="229"/>
        <end position="246"/>
    </location>
</feature>
<feature type="transmembrane region" description="Helical" evidence="7">
    <location>
        <begin position="139"/>
        <end position="157"/>
    </location>
</feature>
<evidence type="ECO:0000256" key="5">
    <source>
        <dbReference type="ARBA" id="ARBA00023136"/>
    </source>
</evidence>
<evidence type="ECO:0000256" key="7">
    <source>
        <dbReference type="SAM" id="Phobius"/>
    </source>
</evidence>
<dbReference type="GO" id="GO:0005886">
    <property type="term" value="C:plasma membrane"/>
    <property type="evidence" value="ECO:0007669"/>
    <property type="project" value="UniProtKB-SubCell"/>
</dbReference>
<sequence>MDGSRDIAKVSMLAGKIMLESGAETHRVEDTMTRIATAYGLTDAQSFAMPTGINFSTSFAEASNLMRISNRSTDLHKIAEVNDISRQIAAGELTLTEALKALQALEKTDLSFPKWLQILAAAALSSCFAIMFGGNWADFIPTFITGGIGFWMMLIVLHFVEIRFIADFAASFLIGILAIIFIQTGLGVEIDKIIIGAVMPLVPGLPITNAVRDLLAGHLVAGVSKGVEALLTAFAIGAGIAVCFAIF</sequence>